<sequence length="155" mass="16861">MNGREQPYINGNGTGTYNPTIWQDDVPGIQEGTPQDEQNFNNMESGINGANLFLEYLASVVKHNQDKLNNTSGEVITVTLTNTKGFYDNNSVKTVSLSPMRDSLDYVVDAEIQGNTTNVGDIVVFDKQLNGFKVKFTGSAKEATLKLLIHGGNAA</sequence>
<name>A0A8S5RS19_9CAUD</name>
<protein>
    <submittedName>
        <fullName evidence="1">Uncharacterized protein</fullName>
    </submittedName>
</protein>
<evidence type="ECO:0000313" key="1">
    <source>
        <dbReference type="EMBL" id="DAE92138.1"/>
    </source>
</evidence>
<reference evidence="1" key="1">
    <citation type="journal article" date="2021" name="Proc. Natl. Acad. Sci. U.S.A.">
        <title>A Catalog of Tens of Thousands of Viruses from Human Metagenomes Reveals Hidden Associations with Chronic Diseases.</title>
        <authorList>
            <person name="Tisza M.J."/>
            <person name="Buck C.B."/>
        </authorList>
    </citation>
    <scope>NUCLEOTIDE SEQUENCE</scope>
    <source>
        <strain evidence="1">Ct5xZ3</strain>
    </source>
</reference>
<dbReference type="EMBL" id="BK057794">
    <property type="protein sequence ID" value="DAE92138.1"/>
    <property type="molecule type" value="Genomic_DNA"/>
</dbReference>
<accession>A0A8S5RS19</accession>
<proteinExistence type="predicted"/>
<organism evidence="1">
    <name type="scientific">Myoviridae sp. ct5xZ3</name>
    <dbReference type="NCBI Taxonomy" id="2827601"/>
    <lineage>
        <taxon>Viruses</taxon>
        <taxon>Duplodnaviria</taxon>
        <taxon>Heunggongvirae</taxon>
        <taxon>Uroviricota</taxon>
        <taxon>Caudoviricetes</taxon>
    </lineage>
</organism>